<accession>A0A9P1E4E1</accession>
<dbReference type="Proteomes" id="UP001152484">
    <property type="component" value="Unassembled WGS sequence"/>
</dbReference>
<sequence length="237" mass="26790">MSSASDSQDISRDPSVETETYSDVEPSSEESSAGDDAAVAMEVEKDLRAEVEAEDFEQVNEDEELALAVQTAEEEEEKERMKVTVDILSPRGAGESSSSRPNLQQVPEFRLFDDVPSSHKGWKERFCYVRLEENPFPTMLRNSFRRHPKVGSAALEKNGIILAKKPEGSDKHVKIKDVTLPEELFSLGFRQFRPRGSSDERYPPLDRVFEGAGGDYRRVICTLIVFLHVFFTLCYCN</sequence>
<evidence type="ECO:0000313" key="3">
    <source>
        <dbReference type="Proteomes" id="UP001152484"/>
    </source>
</evidence>
<dbReference type="EMBL" id="CAMAPE010000010">
    <property type="protein sequence ID" value="CAH9077963.1"/>
    <property type="molecule type" value="Genomic_DNA"/>
</dbReference>
<comment type="caution">
    <text evidence="2">The sequence shown here is derived from an EMBL/GenBank/DDBJ whole genome shotgun (WGS) entry which is preliminary data.</text>
</comment>
<evidence type="ECO:0000313" key="2">
    <source>
        <dbReference type="EMBL" id="CAH9077963.1"/>
    </source>
</evidence>
<protein>
    <submittedName>
        <fullName evidence="2">Uncharacterized protein</fullName>
    </submittedName>
</protein>
<feature type="compositionally biased region" description="Acidic residues" evidence="1">
    <location>
        <begin position="52"/>
        <end position="62"/>
    </location>
</feature>
<keyword evidence="3" id="KW-1185">Reference proteome</keyword>
<evidence type="ECO:0000256" key="1">
    <source>
        <dbReference type="SAM" id="MobiDB-lite"/>
    </source>
</evidence>
<feature type="region of interest" description="Disordered" evidence="1">
    <location>
        <begin position="1"/>
        <end position="62"/>
    </location>
</feature>
<proteinExistence type="predicted"/>
<name>A0A9P1E4E1_CUSEU</name>
<reference evidence="2" key="1">
    <citation type="submission" date="2022-07" db="EMBL/GenBank/DDBJ databases">
        <authorList>
            <person name="Macas J."/>
            <person name="Novak P."/>
            <person name="Neumann P."/>
        </authorList>
    </citation>
    <scope>NUCLEOTIDE SEQUENCE</scope>
</reference>
<gene>
    <name evidence="2" type="ORF">CEURO_LOCUS6517</name>
</gene>
<organism evidence="2 3">
    <name type="scientific">Cuscuta europaea</name>
    <name type="common">European dodder</name>
    <dbReference type="NCBI Taxonomy" id="41803"/>
    <lineage>
        <taxon>Eukaryota</taxon>
        <taxon>Viridiplantae</taxon>
        <taxon>Streptophyta</taxon>
        <taxon>Embryophyta</taxon>
        <taxon>Tracheophyta</taxon>
        <taxon>Spermatophyta</taxon>
        <taxon>Magnoliopsida</taxon>
        <taxon>eudicotyledons</taxon>
        <taxon>Gunneridae</taxon>
        <taxon>Pentapetalae</taxon>
        <taxon>asterids</taxon>
        <taxon>lamiids</taxon>
        <taxon>Solanales</taxon>
        <taxon>Convolvulaceae</taxon>
        <taxon>Cuscuteae</taxon>
        <taxon>Cuscuta</taxon>
        <taxon>Cuscuta subgen. Cuscuta</taxon>
    </lineage>
</organism>
<feature type="compositionally biased region" description="Basic and acidic residues" evidence="1">
    <location>
        <begin position="42"/>
        <end position="51"/>
    </location>
</feature>
<dbReference type="AlphaFoldDB" id="A0A9P1E4E1"/>